<feature type="repeat" description="TPR" evidence="3">
    <location>
        <begin position="42"/>
        <end position="75"/>
    </location>
</feature>
<dbReference type="Pfam" id="PF13432">
    <property type="entry name" value="TPR_16"/>
    <property type="match status" value="2"/>
</dbReference>
<feature type="repeat" description="TPR" evidence="3">
    <location>
        <begin position="156"/>
        <end position="189"/>
    </location>
</feature>
<dbReference type="PANTHER" id="PTHR44858:SF1">
    <property type="entry name" value="UDP-N-ACETYLGLUCOSAMINE--PEPTIDE N-ACETYLGLUCOSAMINYLTRANSFERASE SPINDLY-RELATED"/>
    <property type="match status" value="1"/>
</dbReference>
<evidence type="ECO:0000256" key="1">
    <source>
        <dbReference type="ARBA" id="ARBA00022737"/>
    </source>
</evidence>
<dbReference type="InterPro" id="IPR050498">
    <property type="entry name" value="Ycf3"/>
</dbReference>
<dbReference type="Pfam" id="PF13181">
    <property type="entry name" value="TPR_8"/>
    <property type="match status" value="1"/>
</dbReference>
<reference evidence="5 6" key="1">
    <citation type="submission" date="2019-01" db="EMBL/GenBank/DDBJ databases">
        <title>Insights into ecological role of a new deltaproteobacterial order Candidatus Sinidesulfobacterales (Sva0485) by metagenomics and metatranscriptomics.</title>
        <authorList>
            <person name="Tan S."/>
            <person name="Liu J."/>
            <person name="Fang Y."/>
            <person name="Hedlund B.P."/>
            <person name="Lian Z.H."/>
            <person name="Huang L.Y."/>
            <person name="Li J.T."/>
            <person name="Huang L.N."/>
            <person name="Li W.J."/>
            <person name="Jiang H.C."/>
            <person name="Dong H.L."/>
            <person name="Shu W.S."/>
        </authorList>
    </citation>
    <scope>NUCLEOTIDE SEQUENCE [LARGE SCALE GENOMIC DNA]</scope>
    <source>
        <strain evidence="5">AP3</strain>
    </source>
</reference>
<dbReference type="EMBL" id="SGBD01000001">
    <property type="protein sequence ID" value="RZD15078.1"/>
    <property type="molecule type" value="Genomic_DNA"/>
</dbReference>
<feature type="repeat" description="TPR" evidence="3">
    <location>
        <begin position="118"/>
        <end position="151"/>
    </location>
</feature>
<dbReference type="GO" id="GO:0009279">
    <property type="term" value="C:cell outer membrane"/>
    <property type="evidence" value="ECO:0007669"/>
    <property type="project" value="TreeGrafter"/>
</dbReference>
<accession>A0A519BCX3</accession>
<dbReference type="InterPro" id="IPR011990">
    <property type="entry name" value="TPR-like_helical_dom_sf"/>
</dbReference>
<evidence type="ECO:0000313" key="6">
    <source>
        <dbReference type="Proteomes" id="UP000320813"/>
    </source>
</evidence>
<feature type="transmembrane region" description="Helical" evidence="4">
    <location>
        <begin position="720"/>
        <end position="738"/>
    </location>
</feature>
<feature type="repeat" description="TPR" evidence="3">
    <location>
        <begin position="388"/>
        <end position="421"/>
    </location>
</feature>
<feature type="repeat" description="TPR" evidence="3">
    <location>
        <begin position="568"/>
        <end position="601"/>
    </location>
</feature>
<feature type="transmembrane region" description="Helical" evidence="4">
    <location>
        <begin position="693"/>
        <end position="714"/>
    </location>
</feature>
<dbReference type="Pfam" id="PF13414">
    <property type="entry name" value="TPR_11"/>
    <property type="match status" value="2"/>
</dbReference>
<dbReference type="SUPFAM" id="SSF48452">
    <property type="entry name" value="TPR-like"/>
    <property type="match status" value="4"/>
</dbReference>
<dbReference type="Proteomes" id="UP000320813">
    <property type="component" value="Unassembled WGS sequence"/>
</dbReference>
<evidence type="ECO:0000256" key="2">
    <source>
        <dbReference type="ARBA" id="ARBA00022803"/>
    </source>
</evidence>
<proteinExistence type="predicted"/>
<keyword evidence="2 3" id="KW-0802">TPR repeat</keyword>
<feature type="transmembrane region" description="Helical" evidence="4">
    <location>
        <begin position="6"/>
        <end position="23"/>
    </location>
</feature>
<keyword evidence="1" id="KW-0677">Repeat</keyword>
<name>A0A519BCX3_9DELT</name>
<evidence type="ECO:0000256" key="4">
    <source>
        <dbReference type="SAM" id="Phobius"/>
    </source>
</evidence>
<dbReference type="AlphaFoldDB" id="A0A519BCX3"/>
<dbReference type="GO" id="GO:0046813">
    <property type="term" value="P:receptor-mediated virion attachment to host cell"/>
    <property type="evidence" value="ECO:0007669"/>
    <property type="project" value="TreeGrafter"/>
</dbReference>
<dbReference type="PANTHER" id="PTHR44858">
    <property type="entry name" value="TETRATRICOPEPTIDE REPEAT PROTEIN 6"/>
    <property type="match status" value="1"/>
</dbReference>
<dbReference type="PROSITE" id="PS50293">
    <property type="entry name" value="TPR_REGION"/>
    <property type="match status" value="2"/>
</dbReference>
<keyword evidence="4" id="KW-0472">Membrane</keyword>
<feature type="repeat" description="TPR" evidence="3">
    <location>
        <begin position="602"/>
        <end position="635"/>
    </location>
</feature>
<sequence>MNKSQLIIKTNYYIGIILFYLRFYKKAKESFSKVLRINDKNAEAYNFRGMTFAALGHYHKAINDYIKATELNPDYININFQIKSRYYPFLKEKYIKTIKDYIIELKLTNTGEFPNYPRCAYMRRGRIYYELKKYEEAISDFTEVIKLDLESKHDDAEVYNFRGMSYGSLKEYDKAIDDFTKAIEINKEYTDAYNNRGSTFRDLKKFQKAFDDFTEAIKLNDRNSKTYNNRGLTYFDYSEQQKGNDRKYEDTINNAIDDFTEAIKLDDKNAEAYNNRGLAYFYLRNLKNNEEYGNIINKAIDDFTEAIEIKKEFADAYNYRGAAFASLGPDNPDNYNKAISDFTKAIELDNKNAEFFNNRGLSYLDSGEKNKEAISDFSEAIRINSKNAEYYKNRGTTYYNLRKYRKAVHDHTKAIKTNSNNNEFYSFRASVYFRMGKYQKAIKDLKIVITKEKDAKELSYAYADRGINHFNLNDYSATIKDCTKAIKLFQECDNAYFLRGRSYLFLRKYKEAIEDFTNTIKIDPKSIKAYNYRALANYDNIQKAKNDWEEAIKIEINQDDYQKYDYYDEIYIDKGRAYLNLESYPEAINFFTEAIRINDKNTEAYRLRGLANYELELYKESINDFTKVVNARPKKNMDKNITAEAFNYRIKAYNYLSYCKIIRAHLCNLRHPILYSNVIIENIISNISFIESLMMLLGIAFLIIGIFIDLLNLIPEFKSFFGIIIGLGLGLIIDAIIAKYEIKSNEENVNKVILGEPSLLEKKY</sequence>
<feature type="repeat" description="TPR" evidence="3">
    <location>
        <begin position="190"/>
        <end position="223"/>
    </location>
</feature>
<feature type="repeat" description="TPR" evidence="3">
    <location>
        <begin position="8"/>
        <end position="41"/>
    </location>
</feature>
<evidence type="ECO:0000313" key="5">
    <source>
        <dbReference type="EMBL" id="RZD15078.1"/>
    </source>
</evidence>
<keyword evidence="4" id="KW-0812">Transmembrane</keyword>
<dbReference type="SMART" id="SM00028">
    <property type="entry name" value="TPR"/>
    <property type="match status" value="16"/>
</dbReference>
<protein>
    <submittedName>
        <fullName evidence="5">Tetratricopeptide repeat protein</fullName>
    </submittedName>
</protein>
<evidence type="ECO:0000256" key="3">
    <source>
        <dbReference type="PROSITE-ProRule" id="PRU00339"/>
    </source>
</evidence>
<dbReference type="PROSITE" id="PS50005">
    <property type="entry name" value="TPR"/>
    <property type="match status" value="9"/>
</dbReference>
<dbReference type="InterPro" id="IPR019734">
    <property type="entry name" value="TPR_rpt"/>
</dbReference>
<organism evidence="5 6">
    <name type="scientific">Candidatus Acidulodesulfobacterium ferriphilum</name>
    <dbReference type="NCBI Taxonomy" id="2597223"/>
    <lineage>
        <taxon>Bacteria</taxon>
        <taxon>Deltaproteobacteria</taxon>
        <taxon>Candidatus Acidulodesulfobacterales</taxon>
        <taxon>Candidatus Acidulodesulfobacterium</taxon>
    </lineage>
</organism>
<gene>
    <name evidence="5" type="ORF">EVJ47_02050</name>
</gene>
<feature type="repeat" description="TPR" evidence="3">
    <location>
        <begin position="493"/>
        <end position="526"/>
    </location>
</feature>
<keyword evidence="4" id="KW-1133">Transmembrane helix</keyword>
<dbReference type="Pfam" id="PF00515">
    <property type="entry name" value="TPR_1"/>
    <property type="match status" value="4"/>
</dbReference>
<comment type="caution">
    <text evidence="5">The sequence shown here is derived from an EMBL/GenBank/DDBJ whole genome shotgun (WGS) entry which is preliminary data.</text>
</comment>
<dbReference type="Gene3D" id="1.25.40.10">
    <property type="entry name" value="Tetratricopeptide repeat domain"/>
    <property type="match status" value="8"/>
</dbReference>